<evidence type="ECO:0000256" key="3">
    <source>
        <dbReference type="ARBA" id="ARBA00005641"/>
    </source>
</evidence>
<evidence type="ECO:0000256" key="5">
    <source>
        <dbReference type="ARBA" id="ARBA00022525"/>
    </source>
</evidence>
<dbReference type="InterPro" id="IPR017853">
    <property type="entry name" value="GH"/>
</dbReference>
<keyword evidence="12" id="KW-1185">Reference proteome</keyword>
<name>A0AAD9U8J8_9ROSI</name>
<dbReference type="AlphaFoldDB" id="A0AAD9U8J8"/>
<dbReference type="PANTHER" id="PTHR31451:SF39">
    <property type="entry name" value="MANNAN ENDO-1,4-BETA-MANNOSIDASE 1"/>
    <property type="match status" value="1"/>
</dbReference>
<dbReference type="GO" id="GO:0005576">
    <property type="term" value="C:extracellular region"/>
    <property type="evidence" value="ECO:0007669"/>
    <property type="project" value="UniProtKB-SubCell"/>
</dbReference>
<evidence type="ECO:0000256" key="2">
    <source>
        <dbReference type="ARBA" id="ARBA00004613"/>
    </source>
</evidence>
<evidence type="ECO:0000256" key="6">
    <source>
        <dbReference type="ARBA" id="ARBA00022729"/>
    </source>
</evidence>
<evidence type="ECO:0000313" key="11">
    <source>
        <dbReference type="EMBL" id="KAK2649880.1"/>
    </source>
</evidence>
<accession>A0AAD9U8J8</accession>
<proteinExistence type="inferred from homology"/>
<comment type="subcellular location">
    <subcellularLocation>
        <location evidence="2">Secreted</location>
    </subcellularLocation>
</comment>
<keyword evidence="8" id="KW-0326">Glycosidase</keyword>
<keyword evidence="7" id="KW-0378">Hydrolase</keyword>
<dbReference type="Proteomes" id="UP001280121">
    <property type="component" value="Unassembled WGS sequence"/>
</dbReference>
<evidence type="ECO:0000259" key="10">
    <source>
        <dbReference type="Pfam" id="PF26410"/>
    </source>
</evidence>
<evidence type="ECO:0000256" key="7">
    <source>
        <dbReference type="ARBA" id="ARBA00022801"/>
    </source>
</evidence>
<evidence type="ECO:0000256" key="9">
    <source>
        <dbReference type="SAM" id="SignalP"/>
    </source>
</evidence>
<dbReference type="InterPro" id="IPR001547">
    <property type="entry name" value="Glyco_hydro_5"/>
</dbReference>
<dbReference type="EC" id="3.2.1.78" evidence="4"/>
<comment type="caution">
    <text evidence="11">The sequence shown here is derived from an EMBL/GenBank/DDBJ whole genome shotgun (WGS) entry which is preliminary data.</text>
</comment>
<dbReference type="SUPFAM" id="SSF51445">
    <property type="entry name" value="(Trans)glycosidases"/>
    <property type="match status" value="1"/>
</dbReference>
<comment type="catalytic activity">
    <reaction evidence="1">
        <text>Random hydrolysis of (1-&gt;4)-beta-D-mannosidic linkages in mannans, galactomannans and glucomannans.</text>
        <dbReference type="EC" id="3.2.1.78"/>
    </reaction>
</comment>
<sequence length="150" mass="16900">MLGPDTRVFNSCIFLSLMVVLIFQHGDNYRVRANSDRGFMQINGTFFVMNGKPVNLNGFNAYWMMLHAADPSTRNKVTAVFQQASKYGMNIARAWAFSDGGYRPLQSSPGVYNEDMFKGLDFVVSEAGKYGISMILSFVNNYEDYGGRKQ</sequence>
<dbReference type="Pfam" id="PF26410">
    <property type="entry name" value="GH5_mannosidase"/>
    <property type="match status" value="1"/>
</dbReference>
<reference evidence="11" key="1">
    <citation type="journal article" date="2023" name="Plant J.">
        <title>Genome sequences and population genomics provide insights into the demographic history, inbreeding, and mutation load of two 'living fossil' tree species of Dipteronia.</title>
        <authorList>
            <person name="Feng Y."/>
            <person name="Comes H.P."/>
            <person name="Chen J."/>
            <person name="Zhu S."/>
            <person name="Lu R."/>
            <person name="Zhang X."/>
            <person name="Li P."/>
            <person name="Qiu J."/>
            <person name="Olsen K.M."/>
            <person name="Qiu Y."/>
        </authorList>
    </citation>
    <scope>NUCLEOTIDE SEQUENCE</scope>
    <source>
        <strain evidence="11">KIB01</strain>
    </source>
</reference>
<dbReference type="InterPro" id="IPR045053">
    <property type="entry name" value="MAN-like"/>
</dbReference>
<feature type="domain" description="Glycoside hydrolase family 5" evidence="10">
    <location>
        <begin position="38"/>
        <end position="150"/>
    </location>
</feature>
<evidence type="ECO:0000256" key="4">
    <source>
        <dbReference type="ARBA" id="ARBA00012706"/>
    </source>
</evidence>
<keyword evidence="5" id="KW-0964">Secreted</keyword>
<evidence type="ECO:0000313" key="12">
    <source>
        <dbReference type="Proteomes" id="UP001280121"/>
    </source>
</evidence>
<gene>
    <name evidence="11" type="ORF">Ddye_017369</name>
</gene>
<dbReference type="GO" id="GO:0016985">
    <property type="term" value="F:mannan endo-1,4-beta-mannosidase activity"/>
    <property type="evidence" value="ECO:0007669"/>
    <property type="project" value="UniProtKB-EC"/>
</dbReference>
<feature type="signal peptide" evidence="9">
    <location>
        <begin position="1"/>
        <end position="28"/>
    </location>
</feature>
<dbReference type="PANTHER" id="PTHR31451">
    <property type="match status" value="1"/>
</dbReference>
<protein>
    <recommendedName>
        <fullName evidence="4">mannan endo-1,4-beta-mannosidase</fullName>
        <ecNumber evidence="4">3.2.1.78</ecNumber>
    </recommendedName>
</protein>
<evidence type="ECO:0000256" key="8">
    <source>
        <dbReference type="ARBA" id="ARBA00023295"/>
    </source>
</evidence>
<feature type="chain" id="PRO_5042209618" description="mannan endo-1,4-beta-mannosidase" evidence="9">
    <location>
        <begin position="29"/>
        <end position="150"/>
    </location>
</feature>
<organism evidence="11 12">
    <name type="scientific">Dipteronia dyeriana</name>
    <dbReference type="NCBI Taxonomy" id="168575"/>
    <lineage>
        <taxon>Eukaryota</taxon>
        <taxon>Viridiplantae</taxon>
        <taxon>Streptophyta</taxon>
        <taxon>Embryophyta</taxon>
        <taxon>Tracheophyta</taxon>
        <taxon>Spermatophyta</taxon>
        <taxon>Magnoliopsida</taxon>
        <taxon>eudicotyledons</taxon>
        <taxon>Gunneridae</taxon>
        <taxon>Pentapetalae</taxon>
        <taxon>rosids</taxon>
        <taxon>malvids</taxon>
        <taxon>Sapindales</taxon>
        <taxon>Sapindaceae</taxon>
        <taxon>Hippocastanoideae</taxon>
        <taxon>Acereae</taxon>
        <taxon>Dipteronia</taxon>
    </lineage>
</organism>
<comment type="similarity">
    <text evidence="3">Belongs to the glycosyl hydrolase 5 (cellulase A) family.</text>
</comment>
<evidence type="ECO:0000256" key="1">
    <source>
        <dbReference type="ARBA" id="ARBA00001678"/>
    </source>
</evidence>
<keyword evidence="6 9" id="KW-0732">Signal</keyword>
<dbReference type="Gene3D" id="3.20.20.80">
    <property type="entry name" value="Glycosidases"/>
    <property type="match status" value="1"/>
</dbReference>
<dbReference type="EMBL" id="JANJYI010000005">
    <property type="protein sequence ID" value="KAK2649880.1"/>
    <property type="molecule type" value="Genomic_DNA"/>
</dbReference>